<proteinExistence type="predicted"/>
<keyword evidence="1" id="KW-0812">Transmembrane</keyword>
<sequence length="340" mass="38467">MRMVELAEQVCFAHKQVPLILLARRLWQHELERLTHAGCGFFHQPNLRHAAGAEGFDQLVALQFNRILFAFLGAVHQAFEQFERVFSAVFANIGRGGIFLNRAAANAALSYGGGCGRMNRFYFNLNQFAVLAFYPQAVFFFLRRLFGQFRFLQRLQASGANAFAVRFELCFLRLQLCAAGFAGRRNFNLKRKLAVRPKLKRIPVVNLMLVEPVLLCVLRAHVRGALADHATVEPGSVFTAEISYHDHRRSDVDQAVISRNRAFRKADGTGFFSAQNKGLLCRIAEGLSLMQASFYRNRNFAGHFIPPDSAAVRSGRRCKRLCAGVMPSRRKDLPFQRIIK</sequence>
<accession>A0A644ZQS2</accession>
<dbReference type="AlphaFoldDB" id="A0A644ZQS2"/>
<gene>
    <name evidence="2" type="ORF">SDC9_90002</name>
</gene>
<dbReference type="EMBL" id="VSSQ01010064">
    <property type="protein sequence ID" value="MPM43329.1"/>
    <property type="molecule type" value="Genomic_DNA"/>
</dbReference>
<keyword evidence="1" id="KW-0472">Membrane</keyword>
<name>A0A644ZQS2_9ZZZZ</name>
<protein>
    <submittedName>
        <fullName evidence="2">Uncharacterized protein</fullName>
    </submittedName>
</protein>
<comment type="caution">
    <text evidence="2">The sequence shown here is derived from an EMBL/GenBank/DDBJ whole genome shotgun (WGS) entry which is preliminary data.</text>
</comment>
<evidence type="ECO:0000256" key="1">
    <source>
        <dbReference type="SAM" id="Phobius"/>
    </source>
</evidence>
<feature type="transmembrane region" description="Helical" evidence="1">
    <location>
        <begin position="121"/>
        <end position="142"/>
    </location>
</feature>
<keyword evidence="1" id="KW-1133">Transmembrane helix</keyword>
<evidence type="ECO:0000313" key="2">
    <source>
        <dbReference type="EMBL" id="MPM43329.1"/>
    </source>
</evidence>
<organism evidence="2">
    <name type="scientific">bioreactor metagenome</name>
    <dbReference type="NCBI Taxonomy" id="1076179"/>
    <lineage>
        <taxon>unclassified sequences</taxon>
        <taxon>metagenomes</taxon>
        <taxon>ecological metagenomes</taxon>
    </lineage>
</organism>
<reference evidence="2" key="1">
    <citation type="submission" date="2019-08" db="EMBL/GenBank/DDBJ databases">
        <authorList>
            <person name="Kucharzyk K."/>
            <person name="Murdoch R.W."/>
            <person name="Higgins S."/>
            <person name="Loffler F."/>
        </authorList>
    </citation>
    <scope>NUCLEOTIDE SEQUENCE</scope>
</reference>